<dbReference type="CDD" id="cd01885">
    <property type="entry name" value="EF2"/>
    <property type="match status" value="1"/>
</dbReference>
<dbReference type="CDD" id="cd01681">
    <property type="entry name" value="aeEF2_snRNP_like_IV"/>
    <property type="match status" value="1"/>
</dbReference>
<dbReference type="FunFam" id="3.90.1430.10:FF:000003">
    <property type="entry name" value="Elongation factor 2"/>
    <property type="match status" value="1"/>
</dbReference>
<evidence type="ECO:0000313" key="9">
    <source>
        <dbReference type="EMBL" id="KAK3097811.1"/>
    </source>
</evidence>
<keyword evidence="5" id="KW-0648">Protein biosynthesis</keyword>
<gene>
    <name evidence="9" type="ORF">FSP39_013409</name>
</gene>
<dbReference type="GO" id="GO:0043022">
    <property type="term" value="F:ribosome binding"/>
    <property type="evidence" value="ECO:0007669"/>
    <property type="project" value="TreeGrafter"/>
</dbReference>
<dbReference type="SMART" id="SM00889">
    <property type="entry name" value="EFG_IV"/>
    <property type="match status" value="1"/>
</dbReference>
<dbReference type="InterPro" id="IPR009000">
    <property type="entry name" value="Transl_B-barrel_sf"/>
</dbReference>
<dbReference type="FunFam" id="3.40.50.300:FF:000058">
    <property type="entry name" value="Translation elongation factor 2"/>
    <property type="match status" value="1"/>
</dbReference>
<dbReference type="Gene3D" id="3.30.70.870">
    <property type="entry name" value="Elongation Factor G (Translational Gtpase), domain 3"/>
    <property type="match status" value="1"/>
</dbReference>
<dbReference type="SMART" id="SM00838">
    <property type="entry name" value="EFG_C"/>
    <property type="match status" value="1"/>
</dbReference>
<dbReference type="SUPFAM" id="SSF52540">
    <property type="entry name" value="P-loop containing nucleoside triphosphate hydrolases"/>
    <property type="match status" value="1"/>
</dbReference>
<dbReference type="Gene3D" id="3.40.50.300">
    <property type="entry name" value="P-loop containing nucleotide triphosphate hydrolases"/>
    <property type="match status" value="1"/>
</dbReference>
<protein>
    <recommendedName>
        <fullName evidence="8">Tr-type G domain-containing protein</fullName>
    </recommendedName>
</protein>
<dbReference type="Gene3D" id="3.90.1430.10">
    <property type="entry name" value="Yeast translation eEF2 (G' domain)"/>
    <property type="match status" value="1"/>
</dbReference>
<dbReference type="Pfam" id="PF00009">
    <property type="entry name" value="GTP_EFTU"/>
    <property type="match status" value="1"/>
</dbReference>
<evidence type="ECO:0000256" key="3">
    <source>
        <dbReference type="ARBA" id="ARBA00022741"/>
    </source>
</evidence>
<accession>A0AA88Y525</accession>
<dbReference type="SUPFAM" id="SSF54980">
    <property type="entry name" value="EF-G C-terminal domain-like"/>
    <property type="match status" value="2"/>
</dbReference>
<keyword evidence="2" id="KW-0963">Cytoplasm</keyword>
<dbReference type="InterPro" id="IPR027417">
    <property type="entry name" value="P-loop_NTPase"/>
</dbReference>
<dbReference type="AlphaFoldDB" id="A0AA88Y525"/>
<dbReference type="InterPro" id="IPR000795">
    <property type="entry name" value="T_Tr_GTP-bd_dom"/>
</dbReference>
<keyword evidence="6" id="KW-0342">GTP-binding</keyword>
<dbReference type="Proteomes" id="UP001186944">
    <property type="component" value="Unassembled WGS sequence"/>
</dbReference>
<evidence type="ECO:0000256" key="2">
    <source>
        <dbReference type="ARBA" id="ARBA00022490"/>
    </source>
</evidence>
<dbReference type="Gene3D" id="3.30.70.240">
    <property type="match status" value="1"/>
</dbReference>
<dbReference type="PANTHER" id="PTHR42908">
    <property type="entry name" value="TRANSLATION ELONGATION FACTOR-RELATED"/>
    <property type="match status" value="1"/>
</dbReference>
<dbReference type="PRINTS" id="PR00315">
    <property type="entry name" value="ELONGATNFCT"/>
</dbReference>
<dbReference type="InterPro" id="IPR005517">
    <property type="entry name" value="Transl_elong_EFG/EF2_IV"/>
</dbReference>
<dbReference type="InterPro" id="IPR005225">
    <property type="entry name" value="Small_GTP-bd"/>
</dbReference>
<dbReference type="PROSITE" id="PS51722">
    <property type="entry name" value="G_TR_2"/>
    <property type="match status" value="1"/>
</dbReference>
<dbReference type="Pfam" id="PF14492">
    <property type="entry name" value="EFG_III"/>
    <property type="match status" value="1"/>
</dbReference>
<name>A0AA88Y525_PINIB</name>
<dbReference type="InterPro" id="IPR041095">
    <property type="entry name" value="EFG_II"/>
</dbReference>
<dbReference type="InterPro" id="IPR035647">
    <property type="entry name" value="EFG_III/V"/>
</dbReference>
<dbReference type="Pfam" id="PF00679">
    <property type="entry name" value="EFG_C"/>
    <property type="match status" value="1"/>
</dbReference>
<dbReference type="CDD" id="cd16261">
    <property type="entry name" value="EF2_snRNP_III"/>
    <property type="match status" value="1"/>
</dbReference>
<dbReference type="GO" id="GO:0005525">
    <property type="term" value="F:GTP binding"/>
    <property type="evidence" value="ECO:0007669"/>
    <property type="project" value="UniProtKB-KW"/>
</dbReference>
<dbReference type="EMBL" id="VSWD01000007">
    <property type="protein sequence ID" value="KAK3097811.1"/>
    <property type="molecule type" value="Genomic_DNA"/>
</dbReference>
<evidence type="ECO:0000313" key="10">
    <source>
        <dbReference type="Proteomes" id="UP001186944"/>
    </source>
</evidence>
<dbReference type="CDD" id="cd04096">
    <property type="entry name" value="eEF2_snRNP_like_C"/>
    <property type="match status" value="1"/>
</dbReference>
<dbReference type="Pfam" id="PF03764">
    <property type="entry name" value="EFG_IV"/>
    <property type="match status" value="1"/>
</dbReference>
<organism evidence="9 10">
    <name type="scientific">Pinctada imbricata</name>
    <name type="common">Atlantic pearl-oyster</name>
    <name type="synonym">Pinctada martensii</name>
    <dbReference type="NCBI Taxonomy" id="66713"/>
    <lineage>
        <taxon>Eukaryota</taxon>
        <taxon>Metazoa</taxon>
        <taxon>Spiralia</taxon>
        <taxon>Lophotrochozoa</taxon>
        <taxon>Mollusca</taxon>
        <taxon>Bivalvia</taxon>
        <taxon>Autobranchia</taxon>
        <taxon>Pteriomorphia</taxon>
        <taxon>Pterioida</taxon>
        <taxon>Pterioidea</taxon>
        <taxon>Pteriidae</taxon>
        <taxon>Pinctada</taxon>
    </lineage>
</organism>
<dbReference type="GO" id="GO:0003924">
    <property type="term" value="F:GTPase activity"/>
    <property type="evidence" value="ECO:0007669"/>
    <property type="project" value="InterPro"/>
</dbReference>
<dbReference type="PROSITE" id="PS00301">
    <property type="entry name" value="G_TR_1"/>
    <property type="match status" value="1"/>
</dbReference>
<dbReference type="FunFam" id="2.40.30.10:FF:000010">
    <property type="entry name" value="Translation elongation factor 2"/>
    <property type="match status" value="1"/>
</dbReference>
<dbReference type="SUPFAM" id="SSF54211">
    <property type="entry name" value="Ribosomal protein S5 domain 2-like"/>
    <property type="match status" value="1"/>
</dbReference>
<feature type="domain" description="Tr-type G" evidence="8">
    <location>
        <begin position="5"/>
        <end position="337"/>
    </location>
</feature>
<dbReference type="InterPro" id="IPR031157">
    <property type="entry name" value="G_TR_CS"/>
</dbReference>
<dbReference type="Gene3D" id="2.40.30.10">
    <property type="entry name" value="Translation factors"/>
    <property type="match status" value="1"/>
</dbReference>
<dbReference type="InterPro" id="IPR000640">
    <property type="entry name" value="EFG_V-like"/>
</dbReference>
<evidence type="ECO:0000256" key="4">
    <source>
        <dbReference type="ARBA" id="ARBA00022768"/>
    </source>
</evidence>
<dbReference type="Gene3D" id="3.30.230.10">
    <property type="match status" value="2"/>
</dbReference>
<keyword evidence="3" id="KW-0547">Nucleotide-binding</keyword>
<dbReference type="InterPro" id="IPR020568">
    <property type="entry name" value="Ribosomal_Su5_D2-typ_SF"/>
</dbReference>
<evidence type="ECO:0000256" key="5">
    <source>
        <dbReference type="ARBA" id="ARBA00022917"/>
    </source>
</evidence>
<dbReference type="FunFam" id="3.30.70.240:FF:000003">
    <property type="entry name" value="Translation elongation factor 2"/>
    <property type="match status" value="1"/>
</dbReference>
<comment type="caution">
    <text evidence="9">The sequence shown here is derived from an EMBL/GenBank/DDBJ whole genome shotgun (WGS) entry which is preliminary data.</text>
</comment>
<evidence type="ECO:0000256" key="1">
    <source>
        <dbReference type="ARBA" id="ARBA00004496"/>
    </source>
</evidence>
<sequence>MTRQDKIRNISVIAHVDHGKTTLTDSLLARAGVISMDQAGDKCAMDTRKDEQLKGITIKSTAISLYYEVDPAIVRPLKQSADAEGGDNDSYIVNLIDSPGHVDFSSEVTAALRVTDGAMVVVDSISGVCVQTETVLRQALAERIKPVLMVNKLDRCIFELQLDHEELYTKLRSTIDNVNVILSTYSDGDEAMGDTTLDPSKGNVAFGSGLQRWGFNLRTFARFYASKFKTDEEKFMRRLWGDHFYNQQLKKWNTTGGEGYVRGFNKFVLEPLYKILQILHAQDKKEVFEYTEKIGVRLSLEEKELEGKALTKTVMMKWLPVGDAMLEMILVHLPSPVQAQRYRTDLLYEGPKDDLAAIGMKECNPEGPLMVYISKMVPTTDKGRFLAFGRVFSGTVTSGLKVRIMGPQYEPGKTTDLFIRNLQRAVILMGGSIAHISTIPAGNVVALSGIDKFLVKSGTITTYEHAHNMKVMKFSVSPVVRVAVDVVKPADLPKLVEGLQRLAKSDPMVQCTFDSGEHIVAGAGELHLEICLKDLEEEHACVPIKKSEPVVSYKETVSAKSDQQCLAKSGNKHFRIWTTAEPLPDDFTNDIEMGKVTPAQDAKERARYMADNYDFDAHEARKIWKSKIRLSQDSKWATQEGVLCEENMRGVRFNLEDIKVHPDPAHRKGAQVIPATRRSLFAAVLTAQPRIVEPVYLVDVQVPQTAMGGVFNVLSRRRGLIFEETQSTGMPMFNIKAYMPVNESFGFVEELRGQTGGQAFPQCVFDHWQLLPGNPLDVSSRAGSVVTEIRQRKGLSATVPSLENYLDKL</sequence>
<evidence type="ECO:0000259" key="8">
    <source>
        <dbReference type="PROSITE" id="PS51722"/>
    </source>
</evidence>
<dbReference type="PANTHER" id="PTHR42908:SF10">
    <property type="entry name" value="EUKARYOTIC TRANSLATION ELONGATION FACTOR 2"/>
    <property type="match status" value="1"/>
</dbReference>
<dbReference type="InterPro" id="IPR014721">
    <property type="entry name" value="Ribsml_uS5_D2-typ_fold_subgr"/>
</dbReference>
<dbReference type="GO" id="GO:1990904">
    <property type="term" value="C:ribonucleoprotein complex"/>
    <property type="evidence" value="ECO:0007669"/>
    <property type="project" value="TreeGrafter"/>
</dbReference>
<dbReference type="FunFam" id="3.30.70.870:FF:000002">
    <property type="entry name" value="Translation elongation factor 2"/>
    <property type="match status" value="1"/>
</dbReference>
<evidence type="ECO:0000256" key="7">
    <source>
        <dbReference type="ARBA" id="ARBA00049117"/>
    </source>
</evidence>
<proteinExistence type="predicted"/>
<comment type="subcellular location">
    <subcellularLocation>
        <location evidence="1">Cytoplasm</location>
    </subcellularLocation>
</comment>
<dbReference type="GO" id="GO:0005829">
    <property type="term" value="C:cytosol"/>
    <property type="evidence" value="ECO:0007669"/>
    <property type="project" value="TreeGrafter"/>
</dbReference>
<keyword evidence="4" id="KW-0251">Elongation factor</keyword>
<comment type="catalytic activity">
    <reaction evidence="7">
        <text>GTP + H2O = GDP + phosphate + H(+)</text>
        <dbReference type="Rhea" id="RHEA:19669"/>
        <dbReference type="ChEBI" id="CHEBI:15377"/>
        <dbReference type="ChEBI" id="CHEBI:15378"/>
        <dbReference type="ChEBI" id="CHEBI:37565"/>
        <dbReference type="ChEBI" id="CHEBI:43474"/>
        <dbReference type="ChEBI" id="CHEBI:58189"/>
    </reaction>
    <physiologicalReaction direction="left-to-right" evidence="7">
        <dbReference type="Rhea" id="RHEA:19670"/>
    </physiologicalReaction>
</comment>
<evidence type="ECO:0000256" key="6">
    <source>
        <dbReference type="ARBA" id="ARBA00023134"/>
    </source>
</evidence>
<dbReference type="GO" id="GO:0003746">
    <property type="term" value="F:translation elongation factor activity"/>
    <property type="evidence" value="ECO:0007669"/>
    <property type="project" value="UniProtKB-KW"/>
</dbReference>
<dbReference type="SUPFAM" id="SSF50447">
    <property type="entry name" value="Translation proteins"/>
    <property type="match status" value="1"/>
</dbReference>
<dbReference type="NCBIfam" id="TIGR00231">
    <property type="entry name" value="small_GTP"/>
    <property type="match status" value="1"/>
</dbReference>
<keyword evidence="10" id="KW-1185">Reference proteome</keyword>
<reference evidence="9" key="1">
    <citation type="submission" date="2019-08" db="EMBL/GenBank/DDBJ databases">
        <title>The improved chromosome-level genome for the pearl oyster Pinctada fucata martensii using PacBio sequencing and Hi-C.</title>
        <authorList>
            <person name="Zheng Z."/>
        </authorList>
    </citation>
    <scope>NUCLEOTIDE SEQUENCE</scope>
    <source>
        <strain evidence="9">ZZ-2019</strain>
        <tissue evidence="9">Adductor muscle</tissue>
    </source>
</reference>